<dbReference type="Proteomes" id="UP000563898">
    <property type="component" value="Unassembled WGS sequence"/>
</dbReference>
<feature type="region of interest" description="Disordered" evidence="9">
    <location>
        <begin position="1"/>
        <end position="21"/>
    </location>
</feature>
<dbReference type="Gene3D" id="1.10.630.10">
    <property type="entry name" value="Cytochrome P450"/>
    <property type="match status" value="1"/>
</dbReference>
<comment type="similarity">
    <text evidence="1 8">Belongs to the cytochrome P450 family.</text>
</comment>
<name>A0A846WLR1_9ACTN</name>
<dbReference type="InterPro" id="IPR002403">
    <property type="entry name" value="Cyt_P450_E_grp-IV"/>
</dbReference>
<dbReference type="SUPFAM" id="SSF48264">
    <property type="entry name" value="Cytochrome P450"/>
    <property type="match status" value="1"/>
</dbReference>
<dbReference type="PROSITE" id="PS00086">
    <property type="entry name" value="CYTOCHROME_P450"/>
    <property type="match status" value="1"/>
</dbReference>
<protein>
    <submittedName>
        <fullName evidence="10">Cytochrome P450</fullName>
    </submittedName>
</protein>
<dbReference type="Pfam" id="PF00067">
    <property type="entry name" value="p450"/>
    <property type="match status" value="1"/>
</dbReference>
<dbReference type="GO" id="GO:0005506">
    <property type="term" value="F:iron ion binding"/>
    <property type="evidence" value="ECO:0007669"/>
    <property type="project" value="InterPro"/>
</dbReference>
<evidence type="ECO:0000256" key="9">
    <source>
        <dbReference type="SAM" id="MobiDB-lite"/>
    </source>
</evidence>
<keyword evidence="4 8" id="KW-0560">Oxidoreductase</keyword>
<evidence type="ECO:0000256" key="5">
    <source>
        <dbReference type="ARBA" id="ARBA00023004"/>
    </source>
</evidence>
<dbReference type="PRINTS" id="PR00465">
    <property type="entry name" value="EP450IV"/>
</dbReference>
<dbReference type="PRINTS" id="PR00385">
    <property type="entry name" value="P450"/>
</dbReference>
<dbReference type="InterPro" id="IPR050196">
    <property type="entry name" value="Cytochrome_P450_Monoox"/>
</dbReference>
<evidence type="ECO:0000256" key="2">
    <source>
        <dbReference type="ARBA" id="ARBA00022617"/>
    </source>
</evidence>
<dbReference type="CDD" id="cd11045">
    <property type="entry name" value="CYP136-like"/>
    <property type="match status" value="1"/>
</dbReference>
<evidence type="ECO:0000256" key="7">
    <source>
        <dbReference type="PIRSR" id="PIRSR602403-1"/>
    </source>
</evidence>
<keyword evidence="3 7" id="KW-0479">Metal-binding</keyword>
<proteinExistence type="inferred from homology"/>
<dbReference type="AlphaFoldDB" id="A0A846WLR1"/>
<dbReference type="GO" id="GO:0004497">
    <property type="term" value="F:monooxygenase activity"/>
    <property type="evidence" value="ECO:0007669"/>
    <property type="project" value="UniProtKB-KW"/>
</dbReference>
<evidence type="ECO:0000313" key="10">
    <source>
        <dbReference type="EMBL" id="NKY02107.1"/>
    </source>
</evidence>
<feature type="binding site" description="axial binding residue" evidence="7">
    <location>
        <position position="426"/>
    </location>
    <ligand>
        <name>heme</name>
        <dbReference type="ChEBI" id="CHEBI:30413"/>
    </ligand>
    <ligandPart>
        <name>Fe</name>
        <dbReference type="ChEBI" id="CHEBI:18248"/>
    </ligandPart>
</feature>
<evidence type="ECO:0000256" key="8">
    <source>
        <dbReference type="RuleBase" id="RU000461"/>
    </source>
</evidence>
<dbReference type="PANTHER" id="PTHR24291">
    <property type="entry name" value="CYTOCHROME P450 FAMILY 4"/>
    <property type="match status" value="1"/>
</dbReference>
<organism evidence="10 11">
    <name type="scientific">Gordonia polyisoprenivorans</name>
    <dbReference type="NCBI Taxonomy" id="84595"/>
    <lineage>
        <taxon>Bacteria</taxon>
        <taxon>Bacillati</taxon>
        <taxon>Actinomycetota</taxon>
        <taxon>Actinomycetes</taxon>
        <taxon>Mycobacteriales</taxon>
        <taxon>Gordoniaceae</taxon>
        <taxon>Gordonia</taxon>
    </lineage>
</organism>
<evidence type="ECO:0000256" key="1">
    <source>
        <dbReference type="ARBA" id="ARBA00010617"/>
    </source>
</evidence>
<dbReference type="InterPro" id="IPR001128">
    <property type="entry name" value="Cyt_P450"/>
</dbReference>
<dbReference type="GO" id="GO:0020037">
    <property type="term" value="F:heme binding"/>
    <property type="evidence" value="ECO:0007669"/>
    <property type="project" value="InterPro"/>
</dbReference>
<gene>
    <name evidence="10" type="ORF">HGA05_11015</name>
</gene>
<evidence type="ECO:0000256" key="4">
    <source>
        <dbReference type="ARBA" id="ARBA00023002"/>
    </source>
</evidence>
<sequence>MVLCGSQERGGLAPAQDAAMTAPSSVSRVRSAGKSPILAPPPPGSDLQAIPCAHRNGILEIMSMRRDPFGFAERRRAELGLISGMSALGIRMVTAAGPDAAAEILMNSDRAFANGPAWSYFIGPFFNRGVMLLDFEEHRHHRRIMQQAFAPTMLKGYLQEMSPMIAEAMTRFPTGRVHLFDRFKSLTLDVALEVFLGVDLSADEAATLNKAFVETVRAGVAYVRKPVPGGRWWKGLRSRKVLEEFFYATLPAKRARETPDLFSVLCHARSDEGHRFTDEDVVNHMIFVLMAAHDTSTITMTQMAYRMATDPHWQERARAESDALGPEVGYDDLGRLDVLDRVMKESLRMCPPVPAQPRIAVKDTSIQGFFVPEGTMVSVPQLTNHRDPELYNHPGVFDPDRFGPERAEDKSHRMAWIPFGAGVHKCIGLYFGQMEIKTIMHHLLRGYEWSVPAGYTLPMDYSALPVPKDGLPVTVRGLR</sequence>
<dbReference type="PANTHER" id="PTHR24291:SF50">
    <property type="entry name" value="BIFUNCTIONAL ALBAFLAVENONE MONOOXYGENASE_TERPENE SYNTHASE"/>
    <property type="match status" value="1"/>
</dbReference>
<reference evidence="10 11" key="1">
    <citation type="submission" date="2020-04" db="EMBL/GenBank/DDBJ databases">
        <title>MicrobeNet Type strains.</title>
        <authorList>
            <person name="Nicholson A.C."/>
        </authorList>
    </citation>
    <scope>NUCLEOTIDE SEQUENCE [LARGE SCALE GENOMIC DNA]</scope>
    <source>
        <strain evidence="10 11">ATCC BAA-14</strain>
    </source>
</reference>
<keyword evidence="6 8" id="KW-0503">Monooxygenase</keyword>
<comment type="cofactor">
    <cofactor evidence="7">
        <name>heme</name>
        <dbReference type="ChEBI" id="CHEBI:30413"/>
    </cofactor>
</comment>
<keyword evidence="5 7" id="KW-0408">Iron</keyword>
<dbReference type="InterPro" id="IPR036396">
    <property type="entry name" value="Cyt_P450_sf"/>
</dbReference>
<accession>A0A846WLR1</accession>
<evidence type="ECO:0000313" key="11">
    <source>
        <dbReference type="Proteomes" id="UP000563898"/>
    </source>
</evidence>
<comment type="caution">
    <text evidence="10">The sequence shown here is derived from an EMBL/GenBank/DDBJ whole genome shotgun (WGS) entry which is preliminary data.</text>
</comment>
<dbReference type="InterPro" id="IPR017972">
    <property type="entry name" value="Cyt_P450_CS"/>
</dbReference>
<dbReference type="EMBL" id="JAAXPC010000005">
    <property type="protein sequence ID" value="NKY02107.1"/>
    <property type="molecule type" value="Genomic_DNA"/>
</dbReference>
<evidence type="ECO:0000256" key="6">
    <source>
        <dbReference type="ARBA" id="ARBA00023033"/>
    </source>
</evidence>
<evidence type="ECO:0000256" key="3">
    <source>
        <dbReference type="ARBA" id="ARBA00022723"/>
    </source>
</evidence>
<keyword evidence="2 7" id="KW-0349">Heme</keyword>
<dbReference type="GO" id="GO:0016705">
    <property type="term" value="F:oxidoreductase activity, acting on paired donors, with incorporation or reduction of molecular oxygen"/>
    <property type="evidence" value="ECO:0007669"/>
    <property type="project" value="InterPro"/>
</dbReference>